<organism evidence="2 3">
    <name type="scientific">Halogranum salarium B-1</name>
    <dbReference type="NCBI Taxonomy" id="1210908"/>
    <lineage>
        <taxon>Archaea</taxon>
        <taxon>Methanobacteriati</taxon>
        <taxon>Methanobacteriota</taxon>
        <taxon>Stenosarchaea group</taxon>
        <taxon>Halobacteria</taxon>
        <taxon>Halobacteriales</taxon>
        <taxon>Haloferacaceae</taxon>
    </lineage>
</organism>
<reference evidence="2 3" key="1">
    <citation type="journal article" date="2012" name="J. Bacteriol.">
        <title>Draft Genome Sequence of the Extremely Halophilic Archaeon Halogranum salarium B-1T.</title>
        <authorList>
            <person name="Kim K.K."/>
            <person name="Lee K.C."/>
            <person name="Lee J.S."/>
        </authorList>
    </citation>
    <scope>NUCLEOTIDE SEQUENCE [LARGE SCALE GENOMIC DNA]</scope>
    <source>
        <strain evidence="2 3">B-1</strain>
    </source>
</reference>
<gene>
    <name evidence="2" type="ORF">HSB1_12270</name>
</gene>
<evidence type="ECO:0000313" key="2">
    <source>
        <dbReference type="EMBL" id="EJN60624.1"/>
    </source>
</evidence>
<evidence type="ECO:0000256" key="1">
    <source>
        <dbReference type="SAM" id="MobiDB-lite"/>
    </source>
</evidence>
<feature type="region of interest" description="Disordered" evidence="1">
    <location>
        <begin position="1"/>
        <end position="24"/>
    </location>
</feature>
<accession>J3JH26</accession>
<sequence>MADEEAEDEAPVVELGEGEAVEGAPLAQVASRLTWPQEKSLIERKEGDAVVRTPSGPQTLSDVLTNVDTTYFDTRQTFVTAIEDVVGSGPVETTESTSSSSTSTSSTSTSSTSTNSTK</sequence>
<feature type="compositionally biased region" description="Acidic residues" evidence="1">
    <location>
        <begin position="1"/>
        <end position="20"/>
    </location>
</feature>
<dbReference type="InterPro" id="IPR043899">
    <property type="entry name" value="DUF5789"/>
</dbReference>
<feature type="region of interest" description="Disordered" evidence="1">
    <location>
        <begin position="85"/>
        <end position="118"/>
    </location>
</feature>
<dbReference type="AlphaFoldDB" id="J3JH26"/>
<dbReference type="eggNOG" id="arCOG06212">
    <property type="taxonomic scope" value="Archaea"/>
</dbReference>
<proteinExistence type="predicted"/>
<feature type="compositionally biased region" description="Low complexity" evidence="1">
    <location>
        <begin position="93"/>
        <end position="118"/>
    </location>
</feature>
<protein>
    <submittedName>
        <fullName evidence="2">Uncharacterized protein</fullName>
    </submittedName>
</protein>
<dbReference type="Proteomes" id="UP000007813">
    <property type="component" value="Unassembled WGS sequence"/>
</dbReference>
<name>J3JH26_9EURY</name>
<dbReference type="EMBL" id="ALJD01000003">
    <property type="protein sequence ID" value="EJN60624.1"/>
    <property type="molecule type" value="Genomic_DNA"/>
</dbReference>
<evidence type="ECO:0000313" key="3">
    <source>
        <dbReference type="Proteomes" id="UP000007813"/>
    </source>
</evidence>
<comment type="caution">
    <text evidence="2">The sequence shown here is derived from an EMBL/GenBank/DDBJ whole genome shotgun (WGS) entry which is preliminary data.</text>
</comment>
<dbReference type="Pfam" id="PF19102">
    <property type="entry name" value="DUF5789"/>
    <property type="match status" value="1"/>
</dbReference>